<dbReference type="Pfam" id="PF18739">
    <property type="entry name" value="HEPN_Apea"/>
    <property type="match status" value="1"/>
</dbReference>
<dbReference type="Pfam" id="PF18862">
    <property type="entry name" value="ApeA_NTD1"/>
    <property type="match status" value="1"/>
</dbReference>
<feature type="domain" description="ApeA N-terminal" evidence="2">
    <location>
        <begin position="68"/>
        <end position="267"/>
    </location>
</feature>
<dbReference type="AlphaFoldDB" id="A0AAU9BHI9"/>
<name>A0AAU9BHI9_9ENTR</name>
<accession>A0AAU9BHI9</accession>
<dbReference type="InterPro" id="IPR041223">
    <property type="entry name" value="ApeA_NTD"/>
</dbReference>
<organism evidence="3 4">
    <name type="scientific">Enterobacter roggenkampii</name>
    <dbReference type="NCBI Taxonomy" id="1812935"/>
    <lineage>
        <taxon>Bacteria</taxon>
        <taxon>Pseudomonadati</taxon>
        <taxon>Pseudomonadota</taxon>
        <taxon>Gammaproteobacteria</taxon>
        <taxon>Enterobacterales</taxon>
        <taxon>Enterobacteriaceae</taxon>
        <taxon>Enterobacter</taxon>
        <taxon>Enterobacter cloacae complex</taxon>
    </lineage>
</organism>
<feature type="domain" description="Apea-like HEPN" evidence="1">
    <location>
        <begin position="359"/>
        <end position="445"/>
    </location>
</feature>
<dbReference type="EMBL" id="AP023447">
    <property type="protein sequence ID" value="BCL43712.1"/>
    <property type="molecule type" value="Genomic_DNA"/>
</dbReference>
<evidence type="ECO:0000313" key="4">
    <source>
        <dbReference type="Proteomes" id="UP000595858"/>
    </source>
</evidence>
<proteinExistence type="predicted"/>
<evidence type="ECO:0008006" key="5">
    <source>
        <dbReference type="Google" id="ProtNLM"/>
    </source>
</evidence>
<sequence>MDEIDYYTDNVNECLTGYVTIDGGNYVSELSIDDDGIEIRLLDFNSKMNRAYSEVMALNSILFQKGTRYYLLFGLELHESSFMRMGVDGRFNTYTFSAQGFLYSKSRVNTNSLFTSVSIHGENIKKWSGSTRKLDKIIECGLGFSNKLPNDDDCVEFEKNIDGLGKIGLYYSYRYGGLSGLHTVGMDVEPHVTVSFEKPVGLDRLIENYIDLYMILRFFIGGSLMISNIKTNSVSNYGRENIQIYIKEKKEDHKTINTGMFLTYSTIYHDDSEKNFPDSVWEGYFNPENHEIKELVKKYVTYSMVHSNEEKFLGFYRMIESMTIRKSCYVDEALLSKLLNRSRCLLAKKFPGAPLGDFIRAIKRTNKSKHNTESCIHHFIKSLPESVVIKLDLKKISINEVCKSRNQIIHQPLFSETPSKIYKHMQATEILTKLALLIRLGVPMQKIEEIICYHR</sequence>
<gene>
    <name evidence="3" type="ORF">OIPHN260_32140</name>
</gene>
<evidence type="ECO:0000313" key="3">
    <source>
        <dbReference type="EMBL" id="BCL43712.1"/>
    </source>
</evidence>
<dbReference type="RefSeq" id="WP_086812948.1">
    <property type="nucleotide sequence ID" value="NZ_AP023447.1"/>
</dbReference>
<evidence type="ECO:0000259" key="1">
    <source>
        <dbReference type="Pfam" id="PF18739"/>
    </source>
</evidence>
<reference evidence="3" key="1">
    <citation type="journal article" date="2020" name="J Glob Antimicrob Resist">
        <title>Genomic characterization of clinical Enterobacter roggenkampii co-harboring blaIMP-1- and blaGES-5-encoding IncP6 and mcr-9-encoding IncHI2 plasmids isolated in Japan.</title>
        <authorList>
            <person name="Umeda K."/>
            <person name="Nakamura H."/>
            <person name="Fukuda A."/>
            <person name="Matsumoto Y."/>
            <person name="Motooka D."/>
            <person name="Nakamura S."/>
            <person name="Yasui Y."/>
            <person name="Yoshida H."/>
            <person name="Kawahara R."/>
        </authorList>
    </citation>
    <scope>NUCLEOTIDE SEQUENCE</scope>
    <source>
        <strain evidence="3">OIPH-N260</strain>
    </source>
</reference>
<evidence type="ECO:0000259" key="2">
    <source>
        <dbReference type="Pfam" id="PF18862"/>
    </source>
</evidence>
<dbReference type="Proteomes" id="UP000595858">
    <property type="component" value="Chromosome"/>
</dbReference>
<dbReference type="InterPro" id="IPR041229">
    <property type="entry name" value="HEPN_Apea"/>
</dbReference>
<protein>
    <recommendedName>
        <fullName evidence="5">ApeA N-terminal domain-containing protein</fullName>
    </recommendedName>
</protein>